<evidence type="ECO:0000313" key="7">
    <source>
        <dbReference type="EMBL" id="CAA2985718.1"/>
    </source>
</evidence>
<dbReference type="PANTHER" id="PTHR13675:SF1">
    <property type="entry name" value="SUCCINATE DEHYDROGENASE ASSEMBLY FACTOR 1, MITOCHONDRIAL"/>
    <property type="match status" value="1"/>
</dbReference>
<dbReference type="PANTHER" id="PTHR13675">
    <property type="entry name" value="LYR MOTIF-CONTAINING PROTEIN 2"/>
    <property type="match status" value="1"/>
</dbReference>
<dbReference type="AlphaFoldDB" id="A0A8S0S1Y8"/>
<reference evidence="7 8" key="1">
    <citation type="submission" date="2019-12" db="EMBL/GenBank/DDBJ databases">
        <authorList>
            <person name="Alioto T."/>
            <person name="Alioto T."/>
            <person name="Gomez Garrido J."/>
        </authorList>
    </citation>
    <scope>NUCLEOTIDE SEQUENCE [LARGE SCALE GENOMIC DNA]</scope>
</reference>
<evidence type="ECO:0000313" key="8">
    <source>
        <dbReference type="Proteomes" id="UP000594638"/>
    </source>
</evidence>
<keyword evidence="2" id="KW-0496">Mitochondrion</keyword>
<dbReference type="InterPro" id="IPR008011">
    <property type="entry name" value="Complex1_LYR_dom"/>
</dbReference>
<feature type="region of interest" description="Disordered" evidence="5">
    <location>
        <begin position="94"/>
        <end position="128"/>
    </location>
</feature>
<proteinExistence type="inferred from homology"/>
<evidence type="ECO:0000256" key="2">
    <source>
        <dbReference type="ARBA" id="ARBA00023128"/>
    </source>
</evidence>
<comment type="similarity">
    <text evidence="4">Belongs to the complex I LYR family. SDHAF1 subfamily.</text>
</comment>
<name>A0A8S0S1Y8_OLEEU</name>
<dbReference type="CDD" id="cd20268">
    <property type="entry name" value="Complex1_LYR_SDHAF1_LYRM8"/>
    <property type="match status" value="1"/>
</dbReference>
<evidence type="ECO:0000256" key="3">
    <source>
        <dbReference type="ARBA" id="ARBA00023186"/>
    </source>
</evidence>
<gene>
    <name evidence="7" type="ORF">OLEA9_A053708</name>
</gene>
<feature type="compositionally biased region" description="Polar residues" evidence="5">
    <location>
        <begin position="100"/>
        <end position="112"/>
    </location>
</feature>
<feature type="domain" description="Complex 1 LYR protein" evidence="6">
    <location>
        <begin position="14"/>
        <end position="74"/>
    </location>
</feature>
<evidence type="ECO:0000256" key="4">
    <source>
        <dbReference type="ARBA" id="ARBA00025715"/>
    </source>
</evidence>
<evidence type="ECO:0000256" key="5">
    <source>
        <dbReference type="SAM" id="MobiDB-lite"/>
    </source>
</evidence>
<keyword evidence="8" id="KW-1185">Reference proteome</keyword>
<feature type="compositionally biased region" description="Acidic residues" evidence="5">
    <location>
        <begin position="301"/>
        <end position="331"/>
    </location>
</feature>
<dbReference type="InterPro" id="IPR045295">
    <property type="entry name" value="Complex1_LYR_SDHAF1_LYRM8"/>
</dbReference>
<protein>
    <recommendedName>
        <fullName evidence="6">Complex 1 LYR protein domain-containing protein</fullName>
    </recommendedName>
</protein>
<evidence type="ECO:0000259" key="6">
    <source>
        <dbReference type="Pfam" id="PF05347"/>
    </source>
</evidence>
<organism evidence="7 8">
    <name type="scientific">Olea europaea subsp. europaea</name>
    <dbReference type="NCBI Taxonomy" id="158383"/>
    <lineage>
        <taxon>Eukaryota</taxon>
        <taxon>Viridiplantae</taxon>
        <taxon>Streptophyta</taxon>
        <taxon>Embryophyta</taxon>
        <taxon>Tracheophyta</taxon>
        <taxon>Spermatophyta</taxon>
        <taxon>Magnoliopsida</taxon>
        <taxon>eudicotyledons</taxon>
        <taxon>Gunneridae</taxon>
        <taxon>Pentapetalae</taxon>
        <taxon>asterids</taxon>
        <taxon>lamiids</taxon>
        <taxon>Lamiales</taxon>
        <taxon>Oleaceae</taxon>
        <taxon>Oleeae</taxon>
        <taxon>Olea</taxon>
    </lineage>
</organism>
<comment type="caution">
    <text evidence="7">The sequence shown here is derived from an EMBL/GenBank/DDBJ whole genome shotgun (WGS) entry which is preliminary data.</text>
</comment>
<dbReference type="Proteomes" id="UP000594638">
    <property type="component" value="Unassembled WGS sequence"/>
</dbReference>
<evidence type="ECO:0000256" key="1">
    <source>
        <dbReference type="ARBA" id="ARBA00004305"/>
    </source>
</evidence>
<sequence>MGASGGPKLSGMQKQVLALYRGFLRAARTKSPEERIQIESIVSAEFRQNSKQVDRKNFLYIEYLLRRGKKQLDQLKSPDIVGLSSVVADRLSTVQRRRSPQNYNNPVPSSVFRQPPQPLEGSKKEETAATSVAVTTLATGGCQDGRKEVVKEGKKKKRRHGFRASCSGECMLAGPRIAEKQSAIWAFEAVPEIGDLFDQRLGERSPGLLDWISTKQPQQHTYDAFFKNLHVYATLRPTETERGQPHIATLVLLNDHPVPALDDLARYSVAPQFQAERIGIPKEGTSEDETSDEAHDGEGTSGEEEESGADESGEDEGEDSEEHDSGDNDGD</sequence>
<dbReference type="Pfam" id="PF05347">
    <property type="entry name" value="Complex1_LYR"/>
    <property type="match status" value="1"/>
</dbReference>
<dbReference type="GO" id="GO:0005759">
    <property type="term" value="C:mitochondrial matrix"/>
    <property type="evidence" value="ECO:0007669"/>
    <property type="project" value="UniProtKB-SubCell"/>
</dbReference>
<feature type="region of interest" description="Disordered" evidence="5">
    <location>
        <begin position="275"/>
        <end position="331"/>
    </location>
</feature>
<dbReference type="GO" id="GO:0034553">
    <property type="term" value="P:mitochondrial respiratory chain complex II assembly"/>
    <property type="evidence" value="ECO:0007669"/>
    <property type="project" value="InterPro"/>
</dbReference>
<dbReference type="EMBL" id="CACTIH010003824">
    <property type="protein sequence ID" value="CAA2985718.1"/>
    <property type="molecule type" value="Genomic_DNA"/>
</dbReference>
<comment type="subcellular location">
    <subcellularLocation>
        <location evidence="1">Mitochondrion matrix</location>
    </subcellularLocation>
</comment>
<keyword evidence="3" id="KW-0143">Chaperone</keyword>
<dbReference type="OrthoDB" id="273010at2759"/>
<dbReference type="Gramene" id="OE9A053708T1">
    <property type="protein sequence ID" value="OE9A053708C1"/>
    <property type="gene ID" value="OE9A053708"/>
</dbReference>
<accession>A0A8S0S1Y8</accession>